<dbReference type="PROSITE" id="PS50925">
    <property type="entry name" value="BLUF"/>
    <property type="match status" value="1"/>
</dbReference>
<reference evidence="2 3" key="1">
    <citation type="submission" date="2019-08" db="EMBL/GenBank/DDBJ databases">
        <title>Genome sequence of Psychrobacter frigidicola ACAM304 (type strain).</title>
        <authorList>
            <person name="Bowman J.P."/>
        </authorList>
    </citation>
    <scope>NUCLEOTIDE SEQUENCE [LARGE SCALE GENOMIC DNA]</scope>
    <source>
        <strain evidence="2 3">ACAM 304</strain>
    </source>
</reference>
<dbReference type="Gene3D" id="3.30.70.100">
    <property type="match status" value="1"/>
</dbReference>
<dbReference type="Pfam" id="PF04940">
    <property type="entry name" value="BLUF"/>
    <property type="match status" value="1"/>
</dbReference>
<evidence type="ECO:0000313" key="3">
    <source>
        <dbReference type="Proteomes" id="UP000321903"/>
    </source>
</evidence>
<dbReference type="SMART" id="SM01034">
    <property type="entry name" value="BLUF"/>
    <property type="match status" value="1"/>
</dbReference>
<comment type="caution">
    <text evidence="2">The sequence shown here is derived from an EMBL/GenBank/DDBJ whole genome shotgun (WGS) entry which is preliminary data.</text>
</comment>
<dbReference type="GO" id="GO:0071949">
    <property type="term" value="F:FAD binding"/>
    <property type="evidence" value="ECO:0007669"/>
    <property type="project" value="InterPro"/>
</dbReference>
<dbReference type="OrthoDB" id="557705at2"/>
<accession>A0A5C7A5T4</accession>
<sequence>MPKTTSDAHILVNMTYVSRATSDVDAKELGEILQEAQDNNAANGITGMLIFHNNYFLQTIEGPRAQINRLLYALMADKRHHDVQLLEARELKYREWPKWLMSYTSPSEAAAAIHIKYSTTVEFNPYLLSAESARGLMIELSSQSGEATV</sequence>
<evidence type="ECO:0000313" key="2">
    <source>
        <dbReference type="EMBL" id="TXD96149.1"/>
    </source>
</evidence>
<dbReference type="Proteomes" id="UP000321903">
    <property type="component" value="Unassembled WGS sequence"/>
</dbReference>
<gene>
    <name evidence="2" type="ORF">ES754_10960</name>
</gene>
<dbReference type="SUPFAM" id="SSF54975">
    <property type="entry name" value="Acylphosphatase/BLUF domain-like"/>
    <property type="match status" value="1"/>
</dbReference>
<proteinExistence type="predicted"/>
<feature type="domain" description="BLUF" evidence="1">
    <location>
        <begin position="11"/>
        <end position="102"/>
    </location>
</feature>
<dbReference type="EMBL" id="VORZ01000004">
    <property type="protein sequence ID" value="TXD96149.1"/>
    <property type="molecule type" value="Genomic_DNA"/>
</dbReference>
<dbReference type="AlphaFoldDB" id="A0A5C7A5T4"/>
<name>A0A5C7A5T4_9GAMM</name>
<dbReference type="RefSeq" id="WP_147224247.1">
    <property type="nucleotide sequence ID" value="NZ_CAJGYY010000001.1"/>
</dbReference>
<organism evidence="2 3">
    <name type="scientific">Psychrobacter frigidicola</name>
    <dbReference type="NCBI Taxonomy" id="45611"/>
    <lineage>
        <taxon>Bacteria</taxon>
        <taxon>Pseudomonadati</taxon>
        <taxon>Pseudomonadota</taxon>
        <taxon>Gammaproteobacteria</taxon>
        <taxon>Moraxellales</taxon>
        <taxon>Moraxellaceae</taxon>
        <taxon>Psychrobacter</taxon>
    </lineage>
</organism>
<evidence type="ECO:0000259" key="1">
    <source>
        <dbReference type="PROSITE" id="PS50925"/>
    </source>
</evidence>
<dbReference type="InterPro" id="IPR007024">
    <property type="entry name" value="BLUF_domain"/>
</dbReference>
<protein>
    <submittedName>
        <fullName evidence="2">BLUF domain-containing protein</fullName>
    </submittedName>
</protein>
<dbReference type="InterPro" id="IPR036046">
    <property type="entry name" value="Acylphosphatase-like_dom_sf"/>
</dbReference>
<keyword evidence="3" id="KW-1185">Reference proteome</keyword>
<dbReference type="GO" id="GO:0009882">
    <property type="term" value="F:blue light photoreceptor activity"/>
    <property type="evidence" value="ECO:0007669"/>
    <property type="project" value="InterPro"/>
</dbReference>